<evidence type="ECO:0000256" key="1">
    <source>
        <dbReference type="ARBA" id="ARBA00001974"/>
    </source>
</evidence>
<accession>A0ABW0QBC8</accession>
<organism evidence="6 7">
    <name type="scientific">Polaromonas jejuensis</name>
    <dbReference type="NCBI Taxonomy" id="457502"/>
    <lineage>
        <taxon>Bacteria</taxon>
        <taxon>Pseudomonadati</taxon>
        <taxon>Pseudomonadota</taxon>
        <taxon>Betaproteobacteria</taxon>
        <taxon>Burkholderiales</taxon>
        <taxon>Comamonadaceae</taxon>
        <taxon>Polaromonas</taxon>
    </lineage>
</organism>
<reference evidence="7" key="1">
    <citation type="journal article" date="2019" name="Int. J. Syst. Evol. Microbiol.">
        <title>The Global Catalogue of Microorganisms (GCM) 10K type strain sequencing project: providing services to taxonomists for standard genome sequencing and annotation.</title>
        <authorList>
            <consortium name="The Broad Institute Genomics Platform"/>
            <consortium name="The Broad Institute Genome Sequencing Center for Infectious Disease"/>
            <person name="Wu L."/>
            <person name="Ma J."/>
        </authorList>
    </citation>
    <scope>NUCLEOTIDE SEQUENCE [LARGE SCALE GENOMIC DNA]</scope>
    <source>
        <strain evidence="7">CGMCC 4.7277</strain>
    </source>
</reference>
<evidence type="ECO:0000259" key="5">
    <source>
        <dbReference type="Pfam" id="PF00890"/>
    </source>
</evidence>
<evidence type="ECO:0000313" key="6">
    <source>
        <dbReference type="EMBL" id="MFC5522151.1"/>
    </source>
</evidence>
<dbReference type="PANTHER" id="PTHR43400:SF10">
    <property type="entry name" value="3-OXOSTEROID 1-DEHYDROGENASE"/>
    <property type="match status" value="1"/>
</dbReference>
<keyword evidence="2" id="KW-0285">Flavoprotein</keyword>
<dbReference type="InterPro" id="IPR050315">
    <property type="entry name" value="FAD-oxidoreductase_2"/>
</dbReference>
<dbReference type="Pfam" id="PF00890">
    <property type="entry name" value="FAD_binding_2"/>
    <property type="match status" value="1"/>
</dbReference>
<dbReference type="NCBIfam" id="NF004789">
    <property type="entry name" value="PRK06134.1"/>
    <property type="match status" value="1"/>
</dbReference>
<evidence type="ECO:0000256" key="4">
    <source>
        <dbReference type="ARBA" id="ARBA00023002"/>
    </source>
</evidence>
<dbReference type="RefSeq" id="WP_068834136.1">
    <property type="nucleotide sequence ID" value="NZ_JBHSMX010000023.1"/>
</dbReference>
<comment type="caution">
    <text evidence="6">The sequence shown here is derived from an EMBL/GenBank/DDBJ whole genome shotgun (WGS) entry which is preliminary data.</text>
</comment>
<dbReference type="InterPro" id="IPR036188">
    <property type="entry name" value="FAD/NAD-bd_sf"/>
</dbReference>
<dbReference type="SUPFAM" id="SSF51905">
    <property type="entry name" value="FAD/NAD(P)-binding domain"/>
    <property type="match status" value="1"/>
</dbReference>
<dbReference type="Gene3D" id="3.50.50.60">
    <property type="entry name" value="FAD/NAD(P)-binding domain"/>
    <property type="match status" value="2"/>
</dbReference>
<dbReference type="InterPro" id="IPR027477">
    <property type="entry name" value="Succ_DH/fumarate_Rdtase_cat_sf"/>
</dbReference>
<keyword evidence="4" id="KW-0560">Oxidoreductase</keyword>
<evidence type="ECO:0000313" key="7">
    <source>
        <dbReference type="Proteomes" id="UP001596084"/>
    </source>
</evidence>
<dbReference type="EMBL" id="JBHSMX010000023">
    <property type="protein sequence ID" value="MFC5522151.1"/>
    <property type="molecule type" value="Genomic_DNA"/>
</dbReference>
<comment type="cofactor">
    <cofactor evidence="1">
        <name>FAD</name>
        <dbReference type="ChEBI" id="CHEBI:57692"/>
    </cofactor>
</comment>
<name>A0ABW0QBC8_9BURK</name>
<dbReference type="InterPro" id="IPR003953">
    <property type="entry name" value="FAD-dep_OxRdtase_2_FAD-bd"/>
</dbReference>
<evidence type="ECO:0000256" key="3">
    <source>
        <dbReference type="ARBA" id="ARBA00022827"/>
    </source>
</evidence>
<feature type="domain" description="FAD-dependent oxidoreductase 2 FAD-binding" evidence="5">
    <location>
        <begin position="14"/>
        <end position="553"/>
    </location>
</feature>
<dbReference type="PANTHER" id="PTHR43400">
    <property type="entry name" value="FUMARATE REDUCTASE"/>
    <property type="match status" value="1"/>
</dbReference>
<dbReference type="SUPFAM" id="SSF56425">
    <property type="entry name" value="Succinate dehydrogenase/fumarate reductase flavoprotein, catalytic domain"/>
    <property type="match status" value="1"/>
</dbReference>
<evidence type="ECO:0000256" key="2">
    <source>
        <dbReference type="ARBA" id="ARBA00022630"/>
    </source>
</evidence>
<dbReference type="Proteomes" id="UP001596084">
    <property type="component" value="Unassembled WGS sequence"/>
</dbReference>
<protein>
    <submittedName>
        <fullName evidence="6">FAD-dependent oxidoreductase</fullName>
    </submittedName>
</protein>
<keyword evidence="3" id="KW-0274">FAD</keyword>
<gene>
    <name evidence="6" type="ORF">ACFPP7_14710</name>
</gene>
<sequence>MRAHQAHSKPSSCDLLVIGSGAGGLSAAVTAAQLGLKVLVIEKEAHYGGTTAWSGGWMWIPRNPLAVAAGIREDMDRPLSYLRHELGAQFDEARARAFLENGPRMVDFFRSRTALQFIDGNGIPDFHGRSHDAATGGRSVCAAPFDGRRLGSKIAQLKPPLPETTLWGMGIASGAELRHFLNAMRSPASFWHVTRLVLRHFRDLLLFRRGMRPVNGNALVAGLAASAYEAGVEIRVNSPARRLLTRHGQVTGAVVGTAQGDVEIHATRGVVLACGGFPHDTARKKELLPHAPTGHEHWSAASRGNTGDGLRLGEGAGGVVTRDLVQAAALAPVSLVPRADGSTAHFPHLIERAKPGLIAVTQAGRRFTNEADSYYDFISSLLQATPAGEPVQAWLVCDHRFIRRYGLGAAKPAPMPLSNLLKNGYLKRGQTLAALAQACGIDAQGLQRTVQRYNQQARQGQDADFGKGETPYNRVQGDASGAGPNPCMAPLEHGPFYAVRVLPGSLGTFAGLRVNAQARVLDANDQPIAGLYAGGNDMASVMGGHYPSGGITLGPAMTFGFLAAHHAAGLEPGDEFSIKTAPSP</sequence>
<keyword evidence="7" id="KW-1185">Reference proteome</keyword>
<proteinExistence type="predicted"/>